<evidence type="ECO:0008006" key="3">
    <source>
        <dbReference type="Google" id="ProtNLM"/>
    </source>
</evidence>
<comment type="caution">
    <text evidence="1">The sequence shown here is derived from an EMBL/GenBank/DDBJ whole genome shotgun (WGS) entry which is preliminary data.</text>
</comment>
<protein>
    <recommendedName>
        <fullName evidence="3">NAD(P)-binding domain-containing protein</fullName>
    </recommendedName>
</protein>
<keyword evidence="2" id="KW-1185">Reference proteome</keyword>
<dbReference type="AlphaFoldDB" id="A0A4S4LPH6"/>
<evidence type="ECO:0000313" key="2">
    <source>
        <dbReference type="Proteomes" id="UP000310158"/>
    </source>
</evidence>
<reference evidence="1 2" key="1">
    <citation type="submission" date="2019-02" db="EMBL/GenBank/DDBJ databases">
        <title>Genome sequencing of the rare red list fungi Bondarzewia mesenterica.</title>
        <authorList>
            <person name="Buettner E."/>
            <person name="Kellner H."/>
        </authorList>
    </citation>
    <scope>NUCLEOTIDE SEQUENCE [LARGE SCALE GENOMIC DNA]</scope>
    <source>
        <strain evidence="1 2">DSM 108281</strain>
    </source>
</reference>
<dbReference type="Gene3D" id="3.40.50.720">
    <property type="entry name" value="NAD(P)-binding Rossmann-like Domain"/>
    <property type="match status" value="1"/>
</dbReference>
<name>A0A4S4LPH6_9AGAM</name>
<dbReference type="EMBL" id="SGPL01000322">
    <property type="protein sequence ID" value="THH13827.1"/>
    <property type="molecule type" value="Genomic_DNA"/>
</dbReference>
<dbReference type="OrthoDB" id="63935at2759"/>
<proteinExistence type="predicted"/>
<sequence length="271" mass="29630">MACHFVEKGAIVTFLLRHPAVFDADQTIQEYVKKGKARLVKGDALSRAEVEHGWTIASEPEDGDAADATSHNCPVDVLLFTSHFASFRIGGTPSFHLTQGFVLNPPDLCSRSILNALSTVPKAHPYPRIVAVTSTGLTPTAYATLPLAVRLLYIFLKSAHEDKRGAERVLAYCMGVNEPVQKILPDGWEKTEGLAQRGELKSVVVVRPALLTDGDCRADKGGEEYRVRMEGDLAVKGGYTVSRKDVAHLITERVLGEEWSKWEGKGISVAY</sequence>
<organism evidence="1 2">
    <name type="scientific">Bondarzewia mesenterica</name>
    <dbReference type="NCBI Taxonomy" id="1095465"/>
    <lineage>
        <taxon>Eukaryota</taxon>
        <taxon>Fungi</taxon>
        <taxon>Dikarya</taxon>
        <taxon>Basidiomycota</taxon>
        <taxon>Agaricomycotina</taxon>
        <taxon>Agaricomycetes</taxon>
        <taxon>Russulales</taxon>
        <taxon>Bondarzewiaceae</taxon>
        <taxon>Bondarzewia</taxon>
    </lineage>
</organism>
<accession>A0A4S4LPH6</accession>
<dbReference type="Proteomes" id="UP000310158">
    <property type="component" value="Unassembled WGS sequence"/>
</dbReference>
<gene>
    <name evidence="1" type="ORF">EW146_g6438</name>
</gene>
<evidence type="ECO:0000313" key="1">
    <source>
        <dbReference type="EMBL" id="THH13827.1"/>
    </source>
</evidence>